<accession>A0ABW7FVB9</accession>
<dbReference type="RefSeq" id="WP_394460341.1">
    <property type="nucleotide sequence ID" value="NZ_JBIGHZ010000003.1"/>
</dbReference>
<dbReference type="SUPFAM" id="SSF51182">
    <property type="entry name" value="RmlC-like cupins"/>
    <property type="match status" value="1"/>
</dbReference>
<proteinExistence type="predicted"/>
<comment type="caution">
    <text evidence="1">The sequence shown here is derived from an EMBL/GenBank/DDBJ whole genome shotgun (WGS) entry which is preliminary data.</text>
</comment>
<gene>
    <name evidence="1" type="ORF">ACG0Z6_08390</name>
</gene>
<dbReference type="CDD" id="cd20293">
    <property type="entry name" value="cupin_HutD_N"/>
    <property type="match status" value="1"/>
</dbReference>
<protein>
    <submittedName>
        <fullName evidence="1">HutD family protein</fullName>
    </submittedName>
</protein>
<dbReference type="Pfam" id="PF05962">
    <property type="entry name" value="HutD"/>
    <property type="match status" value="1"/>
</dbReference>
<dbReference type="Proteomes" id="UP001606099">
    <property type="component" value="Unassembled WGS sequence"/>
</dbReference>
<name>A0ABW7FVB9_9BURK</name>
<dbReference type="EMBL" id="JBIGHZ010000003">
    <property type="protein sequence ID" value="MFG6448262.1"/>
    <property type="molecule type" value="Genomic_DNA"/>
</dbReference>
<reference evidence="1 2" key="1">
    <citation type="submission" date="2024-08" db="EMBL/GenBank/DDBJ databases">
        <authorList>
            <person name="Lu H."/>
        </authorList>
    </citation>
    <scope>NUCLEOTIDE SEQUENCE [LARGE SCALE GENOMIC DNA]</scope>
    <source>
        <strain evidence="1 2">BYS180W</strain>
    </source>
</reference>
<organism evidence="1 2">
    <name type="scientific">Roseateles rivi</name>
    <dbReference type="NCBI Taxonomy" id="3299028"/>
    <lineage>
        <taxon>Bacteria</taxon>
        <taxon>Pseudomonadati</taxon>
        <taxon>Pseudomonadota</taxon>
        <taxon>Betaproteobacteria</taxon>
        <taxon>Burkholderiales</taxon>
        <taxon>Sphaerotilaceae</taxon>
        <taxon>Roseateles</taxon>
    </lineage>
</organism>
<dbReference type="InterPro" id="IPR010282">
    <property type="entry name" value="Uncharacterised_HutD/Ves"/>
</dbReference>
<evidence type="ECO:0000313" key="2">
    <source>
        <dbReference type="Proteomes" id="UP001606099"/>
    </source>
</evidence>
<keyword evidence="2" id="KW-1185">Reference proteome</keyword>
<dbReference type="InterPro" id="IPR014710">
    <property type="entry name" value="RmlC-like_jellyroll"/>
</dbReference>
<sequence>MSWSQSTAAAVTPTPWRNGGGVTRELLAWPHPADWVLRLSVAEIAKDGPFSAFPGIDRWFAVLSGAGVALDALTLRVGDALHAFDGAAAPHCRLLDGVTEDFNLMHHRGAGHVLVSPALPGQPQAVEGAAWMGLFTAQAGVLVHGARRMPLAERSLSWCEAPAEQPCVLHCEPAVAAPQAWWMRWWPQGAGPAAAGAA</sequence>
<dbReference type="Gene3D" id="2.60.120.10">
    <property type="entry name" value="Jelly Rolls"/>
    <property type="match status" value="1"/>
</dbReference>
<evidence type="ECO:0000313" key="1">
    <source>
        <dbReference type="EMBL" id="MFG6448262.1"/>
    </source>
</evidence>
<dbReference type="InterPro" id="IPR011051">
    <property type="entry name" value="RmlC_Cupin_sf"/>
</dbReference>
<dbReference type="PANTHER" id="PTHR37943">
    <property type="entry name" value="PROTEIN VES"/>
    <property type="match status" value="1"/>
</dbReference>
<dbReference type="PANTHER" id="PTHR37943:SF1">
    <property type="entry name" value="PROTEIN VES"/>
    <property type="match status" value="1"/>
</dbReference>